<dbReference type="HOGENOM" id="CLU_009583_27_0_12"/>
<feature type="domain" description="Glycosyltransferase subfamily 4-like N-terminal" evidence="3">
    <location>
        <begin position="79"/>
        <end position="168"/>
    </location>
</feature>
<dbReference type="OrthoDB" id="9797829at2"/>
<dbReference type="STRING" id="906968.Trebr_1808"/>
<dbReference type="CDD" id="cd03809">
    <property type="entry name" value="GT4_MtfB-like"/>
    <property type="match status" value="1"/>
</dbReference>
<feature type="domain" description="Glycosyl transferase family 1" evidence="2">
    <location>
        <begin position="173"/>
        <end position="319"/>
    </location>
</feature>
<dbReference type="GO" id="GO:0016757">
    <property type="term" value="F:glycosyltransferase activity"/>
    <property type="evidence" value="ECO:0007669"/>
    <property type="project" value="InterPro"/>
</dbReference>
<evidence type="ECO:0000313" key="4">
    <source>
        <dbReference type="EMBL" id="AEE17228.1"/>
    </source>
</evidence>
<dbReference type="PANTHER" id="PTHR46401:SF2">
    <property type="entry name" value="GLYCOSYLTRANSFERASE WBBK-RELATED"/>
    <property type="match status" value="1"/>
</dbReference>
<dbReference type="Pfam" id="PF13439">
    <property type="entry name" value="Glyco_transf_4"/>
    <property type="match status" value="1"/>
</dbReference>
<proteinExistence type="predicted"/>
<keyword evidence="5" id="KW-1185">Reference proteome</keyword>
<reference evidence="5" key="1">
    <citation type="submission" date="2011-04" db="EMBL/GenBank/DDBJ databases">
        <title>The complete genome of Treponema brennaborense DSM 12168.</title>
        <authorList>
            <person name="Lucas S."/>
            <person name="Han J."/>
            <person name="Lapidus A."/>
            <person name="Bruce D."/>
            <person name="Goodwin L."/>
            <person name="Pitluck S."/>
            <person name="Peters L."/>
            <person name="Kyrpides N."/>
            <person name="Mavromatis K."/>
            <person name="Ivanova N."/>
            <person name="Mikhailova N."/>
            <person name="Pagani I."/>
            <person name="Teshima H."/>
            <person name="Detter J.C."/>
            <person name="Tapia R."/>
            <person name="Han C."/>
            <person name="Land M."/>
            <person name="Hauser L."/>
            <person name="Markowitz V."/>
            <person name="Cheng J.-F."/>
            <person name="Hugenholtz P."/>
            <person name="Woyke T."/>
            <person name="Wu D."/>
            <person name="Gronow S."/>
            <person name="Wellnitz S."/>
            <person name="Brambilla E."/>
            <person name="Klenk H.-P."/>
            <person name="Eisen J.A."/>
        </authorList>
    </citation>
    <scope>NUCLEOTIDE SEQUENCE [LARGE SCALE GENOMIC DNA]</scope>
    <source>
        <strain evidence="5">DSM 12168 / CIP 105900 / DD5/3</strain>
    </source>
</reference>
<keyword evidence="1 4" id="KW-0808">Transferase</keyword>
<dbReference type="PANTHER" id="PTHR46401">
    <property type="entry name" value="GLYCOSYLTRANSFERASE WBBK-RELATED"/>
    <property type="match status" value="1"/>
</dbReference>
<dbReference type="EMBL" id="CP002696">
    <property type="protein sequence ID" value="AEE17228.1"/>
    <property type="molecule type" value="Genomic_DNA"/>
</dbReference>
<accession>F4LIK3</accession>
<protein>
    <submittedName>
        <fullName evidence="4">Glycosyl transferase group 1</fullName>
    </submittedName>
</protein>
<sequence>MYNNIPIIYDDIIYSLQKSGGGSVYWTELIKRIKENVVHYAYDSARNNFFFNESDLPNLHICSSSLLAIKRYLNLKLKNRKEMFIFHSSLYRLCKNKKAINITTVHDFTYEYYRKDLKANLHKMQKKYAVMHSNGVICISENTKKDLLKYYPKFKGKIKVIHNGYATDTYFYKSSIKKTKNILFVGARTDYKRFDFTVGIVSELNDCNFIIIGGGNLTQSEEVLLNTKLTGRYEKKHYISDEELCELYNSAFFLCYPSEYEGFGIPVIEAQACGCPVVSQAKSSIPEIAGDTVVYIDSDNFNKSVENVRKLYDSEYYSEIQKKGLENVKRFSWDKSVSEVKSFYESHKRI</sequence>
<dbReference type="GO" id="GO:0009103">
    <property type="term" value="P:lipopolysaccharide biosynthetic process"/>
    <property type="evidence" value="ECO:0007669"/>
    <property type="project" value="TreeGrafter"/>
</dbReference>
<dbReference type="InterPro" id="IPR001296">
    <property type="entry name" value="Glyco_trans_1"/>
</dbReference>
<evidence type="ECO:0000259" key="3">
    <source>
        <dbReference type="Pfam" id="PF13439"/>
    </source>
</evidence>
<gene>
    <name evidence="4" type="ordered locus">Trebr_1808</name>
</gene>
<evidence type="ECO:0000256" key="1">
    <source>
        <dbReference type="ARBA" id="ARBA00022679"/>
    </source>
</evidence>
<dbReference type="eggNOG" id="COG0438">
    <property type="taxonomic scope" value="Bacteria"/>
</dbReference>
<dbReference type="InterPro" id="IPR028098">
    <property type="entry name" value="Glyco_trans_4-like_N"/>
</dbReference>
<organism evidence="4 5">
    <name type="scientific">Treponema brennaborense (strain DSM 12168 / CIP 105900 / DD5/3)</name>
    <dbReference type="NCBI Taxonomy" id="906968"/>
    <lineage>
        <taxon>Bacteria</taxon>
        <taxon>Pseudomonadati</taxon>
        <taxon>Spirochaetota</taxon>
        <taxon>Spirochaetia</taxon>
        <taxon>Spirochaetales</taxon>
        <taxon>Treponemataceae</taxon>
        <taxon>Treponema</taxon>
    </lineage>
</organism>
<dbReference type="SUPFAM" id="SSF53756">
    <property type="entry name" value="UDP-Glycosyltransferase/glycogen phosphorylase"/>
    <property type="match status" value="1"/>
</dbReference>
<name>F4LIK3_TREBD</name>
<evidence type="ECO:0000313" key="5">
    <source>
        <dbReference type="Proteomes" id="UP000006546"/>
    </source>
</evidence>
<dbReference type="Gene3D" id="3.40.50.2000">
    <property type="entry name" value="Glycogen Phosphorylase B"/>
    <property type="match status" value="2"/>
</dbReference>
<dbReference type="AlphaFoldDB" id="F4LIK3"/>
<evidence type="ECO:0000259" key="2">
    <source>
        <dbReference type="Pfam" id="PF00534"/>
    </source>
</evidence>
<dbReference type="KEGG" id="tbe:Trebr_1808"/>
<dbReference type="Proteomes" id="UP000006546">
    <property type="component" value="Chromosome"/>
</dbReference>
<dbReference type="Pfam" id="PF00534">
    <property type="entry name" value="Glycos_transf_1"/>
    <property type="match status" value="1"/>
</dbReference>